<reference evidence="1 2" key="1">
    <citation type="submission" date="2020-07" db="EMBL/GenBank/DDBJ databases">
        <title>Sequencing the genomes of 1000 actinobacteria strains.</title>
        <authorList>
            <person name="Klenk H.-P."/>
        </authorList>
    </citation>
    <scope>NUCLEOTIDE SEQUENCE [LARGE SCALE GENOMIC DNA]</scope>
    <source>
        <strain evidence="1 2">DSM 15166</strain>
    </source>
</reference>
<keyword evidence="2" id="KW-1185">Reference proteome</keyword>
<dbReference type="SUPFAM" id="SSF54427">
    <property type="entry name" value="NTF2-like"/>
    <property type="match status" value="1"/>
</dbReference>
<protein>
    <submittedName>
        <fullName evidence="1">Putative ester cyclase</fullName>
    </submittedName>
</protein>
<dbReference type="InterPro" id="IPR009959">
    <property type="entry name" value="Cyclase_SnoaL-like"/>
</dbReference>
<sequence>MPEPDTPTPVDRELIEQRYRRYLDRCNAHRFDDLAAFVADDVEVNGVPTGRRQYGRGLAEVTDAFPDFHWELRHLIVEGDWMSAHLEDTGTARDGRAIVLQEFALYRLTAGRLTAGRIAAVWGDLDRWRLEAAPPTTR</sequence>
<dbReference type="InterPro" id="IPR032710">
    <property type="entry name" value="NTF2-like_dom_sf"/>
</dbReference>
<name>A0A853DP50_9MICO</name>
<comment type="caution">
    <text evidence="1">The sequence shown here is derived from an EMBL/GenBank/DDBJ whole genome shotgun (WGS) entry which is preliminary data.</text>
</comment>
<dbReference type="Proteomes" id="UP000521075">
    <property type="component" value="Unassembled WGS sequence"/>
</dbReference>
<organism evidence="1 2">
    <name type="scientific">Leifsonia naganoensis</name>
    <dbReference type="NCBI Taxonomy" id="150025"/>
    <lineage>
        <taxon>Bacteria</taxon>
        <taxon>Bacillati</taxon>
        <taxon>Actinomycetota</taxon>
        <taxon>Actinomycetes</taxon>
        <taxon>Micrococcales</taxon>
        <taxon>Microbacteriaceae</taxon>
        <taxon>Leifsonia</taxon>
    </lineage>
</organism>
<dbReference type="Gene3D" id="3.10.450.50">
    <property type="match status" value="1"/>
</dbReference>
<dbReference type="AlphaFoldDB" id="A0A853DP50"/>
<proteinExistence type="predicted"/>
<accession>A0A853DP50</accession>
<dbReference type="RefSeq" id="WP_179701031.1">
    <property type="nucleotide sequence ID" value="NZ_BAAAHA010000006.1"/>
</dbReference>
<evidence type="ECO:0000313" key="2">
    <source>
        <dbReference type="Proteomes" id="UP000521075"/>
    </source>
</evidence>
<gene>
    <name evidence="1" type="ORF">HNR14_002139</name>
</gene>
<dbReference type="EMBL" id="JACCHJ010000001">
    <property type="protein sequence ID" value="NYK10258.1"/>
    <property type="molecule type" value="Genomic_DNA"/>
</dbReference>
<dbReference type="GO" id="GO:0030638">
    <property type="term" value="P:polyketide metabolic process"/>
    <property type="evidence" value="ECO:0007669"/>
    <property type="project" value="InterPro"/>
</dbReference>
<dbReference type="Pfam" id="PF07366">
    <property type="entry name" value="SnoaL"/>
    <property type="match status" value="1"/>
</dbReference>
<evidence type="ECO:0000313" key="1">
    <source>
        <dbReference type="EMBL" id="NYK10258.1"/>
    </source>
</evidence>